<comment type="caution">
    <text evidence="2">The sequence shown here is derived from an EMBL/GenBank/DDBJ whole genome shotgun (WGS) entry which is preliminary data.</text>
</comment>
<sequence length="109" mass="11820">MVTQRIDARIHRSVQPEIPDFAEFHLGVRVQGAVPATNWSATPDGQRTSRPVWGNPGRPVPSLVYGTVTGTAPDEAPLERRSVVSSNHVVRSLAPEPVDADEATMRVLS</sequence>
<proteinExistence type="predicted"/>
<dbReference type="AlphaFoldDB" id="A0A4R4WIN4"/>
<dbReference type="Proteomes" id="UP000295172">
    <property type="component" value="Unassembled WGS sequence"/>
</dbReference>
<dbReference type="EMBL" id="SMKR01000180">
    <property type="protein sequence ID" value="TDD16264.1"/>
    <property type="molecule type" value="Genomic_DNA"/>
</dbReference>
<feature type="region of interest" description="Disordered" evidence="1">
    <location>
        <begin position="37"/>
        <end position="58"/>
    </location>
</feature>
<evidence type="ECO:0000256" key="1">
    <source>
        <dbReference type="SAM" id="MobiDB-lite"/>
    </source>
</evidence>
<organism evidence="2 3">
    <name type="scientific">Kribbella turkmenica</name>
    <dbReference type="NCBI Taxonomy" id="2530375"/>
    <lineage>
        <taxon>Bacteria</taxon>
        <taxon>Bacillati</taxon>
        <taxon>Actinomycetota</taxon>
        <taxon>Actinomycetes</taxon>
        <taxon>Propionibacteriales</taxon>
        <taxon>Kribbellaceae</taxon>
        <taxon>Kribbella</taxon>
    </lineage>
</organism>
<name>A0A4R4WIN4_9ACTN</name>
<protein>
    <submittedName>
        <fullName evidence="2">Uncharacterized protein</fullName>
    </submittedName>
</protein>
<keyword evidence="3" id="KW-1185">Reference proteome</keyword>
<gene>
    <name evidence="2" type="ORF">E1218_30065</name>
</gene>
<accession>A0A4R4WIN4</accession>
<feature type="compositionally biased region" description="Polar residues" evidence="1">
    <location>
        <begin position="37"/>
        <end position="49"/>
    </location>
</feature>
<dbReference type="RefSeq" id="WP_132326355.1">
    <property type="nucleotide sequence ID" value="NZ_SMKR01000180.1"/>
</dbReference>
<evidence type="ECO:0000313" key="3">
    <source>
        <dbReference type="Proteomes" id="UP000295172"/>
    </source>
</evidence>
<reference evidence="2 3" key="1">
    <citation type="submission" date="2019-02" db="EMBL/GenBank/DDBJ databases">
        <title>Draft genome sequences of novel Actinobacteria.</title>
        <authorList>
            <person name="Sahin N."/>
            <person name="Ay H."/>
            <person name="Saygin H."/>
        </authorList>
    </citation>
    <scope>NUCLEOTIDE SEQUENCE [LARGE SCALE GENOMIC DNA]</scope>
    <source>
        <strain evidence="2 3">16K104</strain>
    </source>
</reference>
<evidence type="ECO:0000313" key="2">
    <source>
        <dbReference type="EMBL" id="TDD16264.1"/>
    </source>
</evidence>